<feature type="non-terminal residue" evidence="2">
    <location>
        <position position="196"/>
    </location>
</feature>
<name>K1SFJ4_9ZZZZ</name>
<accession>K1SFJ4</accession>
<sequence>MFGGYTSLNERSAAAGCIYRGYMQEDEQPESKPFKATMPTQPFTPLTDNEIIEKATRSKKGVEFSSLWSGNTSNYNGDESRADLALCNILAFWSGCDSSTIDRLFRQSGLMRDKWDRETGGTTYGKMTVQKAIQDCHETYNPNRKAETAMQDFSESINADNTVTQDIQLQPFTYEDMKKYKVDDIATAEFFASLTK</sequence>
<dbReference type="EMBL" id="AJWY01010142">
    <property type="protein sequence ID" value="EKC56353.1"/>
    <property type="molecule type" value="Genomic_DNA"/>
</dbReference>
<dbReference type="AlphaFoldDB" id="K1SFJ4"/>
<feature type="domain" description="NrS-1 polymerase-like HBD" evidence="1">
    <location>
        <begin position="80"/>
        <end position="142"/>
    </location>
</feature>
<dbReference type="InterPro" id="IPR054468">
    <property type="entry name" value="NrSPol-like_HBD"/>
</dbReference>
<gene>
    <name evidence="2" type="ORF">LEA_14880</name>
</gene>
<proteinExistence type="predicted"/>
<organism evidence="2">
    <name type="scientific">human gut metagenome</name>
    <dbReference type="NCBI Taxonomy" id="408170"/>
    <lineage>
        <taxon>unclassified sequences</taxon>
        <taxon>metagenomes</taxon>
        <taxon>organismal metagenomes</taxon>
    </lineage>
</organism>
<comment type="caution">
    <text evidence="2">The sequence shown here is derived from an EMBL/GenBank/DDBJ whole genome shotgun (WGS) entry which is preliminary data.</text>
</comment>
<evidence type="ECO:0000313" key="2">
    <source>
        <dbReference type="EMBL" id="EKC56353.1"/>
    </source>
</evidence>
<protein>
    <submittedName>
        <fullName evidence="2">Primase</fullName>
    </submittedName>
</protein>
<evidence type="ECO:0000259" key="1">
    <source>
        <dbReference type="Pfam" id="PF22763"/>
    </source>
</evidence>
<reference evidence="2" key="1">
    <citation type="journal article" date="2013" name="Environ. Microbiol.">
        <title>Microbiota from the distal guts of lean and obese adolescents exhibit partial functional redundancy besides clear differences in community structure.</title>
        <authorList>
            <person name="Ferrer M."/>
            <person name="Ruiz A."/>
            <person name="Lanza F."/>
            <person name="Haange S.B."/>
            <person name="Oberbach A."/>
            <person name="Till H."/>
            <person name="Bargiela R."/>
            <person name="Campoy C."/>
            <person name="Segura M.T."/>
            <person name="Richter M."/>
            <person name="von Bergen M."/>
            <person name="Seifert J."/>
            <person name="Suarez A."/>
        </authorList>
    </citation>
    <scope>NUCLEOTIDE SEQUENCE</scope>
</reference>
<dbReference type="Pfam" id="PF22763">
    <property type="entry name" value="NrS1-1_pol-like_HBD"/>
    <property type="match status" value="1"/>
</dbReference>